<proteinExistence type="predicted"/>
<dbReference type="Proteomes" id="UP000032300">
    <property type="component" value="Chromosome"/>
</dbReference>
<evidence type="ECO:0000256" key="1">
    <source>
        <dbReference type="SAM" id="Phobius"/>
    </source>
</evidence>
<evidence type="ECO:0000313" key="2">
    <source>
        <dbReference type="EMBL" id="AJP73140.1"/>
    </source>
</evidence>
<protein>
    <submittedName>
        <fullName evidence="2">Uncharacterized protein</fullName>
    </submittedName>
</protein>
<dbReference type="RefSeq" id="WP_044333838.1">
    <property type="nucleotide sequence ID" value="NZ_CP010836.1"/>
</dbReference>
<keyword evidence="1" id="KW-0472">Membrane</keyword>
<sequence>MRLARARNIVIGTIVFFLVIFWLLSDGTPAAKEETFPVAKEAPDPAKVAQAEQEAAEEKVKGFHCLSSWDGSNRDLIKQIKAKLGDPDSFSHTETTIAPVNDVGNHILRMDFRAANALGGKSIFTAWARIDHETCKADIISIKNPEGFSAE</sequence>
<keyword evidence="3" id="KW-1185">Reference proteome</keyword>
<reference evidence="2 3" key="1">
    <citation type="journal article" date="2015" name="Int. J. Syst. Evol. Microbiol.">
        <title>Sphingomonas hengshuiensis sp. nov., isolated from lake wetland.</title>
        <authorList>
            <person name="Wei S."/>
            <person name="Wang T."/>
            <person name="Liu H."/>
            <person name="Zhang C."/>
            <person name="Guo J."/>
            <person name="Wang Q."/>
            <person name="Liang K."/>
            <person name="Zhang Z."/>
        </authorList>
    </citation>
    <scope>NUCLEOTIDE SEQUENCE [LARGE SCALE GENOMIC DNA]</scope>
    <source>
        <strain evidence="2 3">WHSC-8</strain>
    </source>
</reference>
<name>A0A7U4JAA2_9SPHN</name>
<dbReference type="AlphaFoldDB" id="A0A7U4JAA2"/>
<evidence type="ECO:0000313" key="3">
    <source>
        <dbReference type="Proteomes" id="UP000032300"/>
    </source>
</evidence>
<dbReference type="EMBL" id="CP010836">
    <property type="protein sequence ID" value="AJP73140.1"/>
    <property type="molecule type" value="Genomic_DNA"/>
</dbReference>
<keyword evidence="1" id="KW-0812">Transmembrane</keyword>
<accession>A0A7U4JAA2</accession>
<gene>
    <name evidence="2" type="ORF">TS85_17085</name>
</gene>
<organism evidence="2 3">
    <name type="scientific">Sphingomonas hengshuiensis</name>
    <dbReference type="NCBI Taxonomy" id="1609977"/>
    <lineage>
        <taxon>Bacteria</taxon>
        <taxon>Pseudomonadati</taxon>
        <taxon>Pseudomonadota</taxon>
        <taxon>Alphaproteobacteria</taxon>
        <taxon>Sphingomonadales</taxon>
        <taxon>Sphingomonadaceae</taxon>
        <taxon>Sphingomonas</taxon>
    </lineage>
</organism>
<feature type="transmembrane region" description="Helical" evidence="1">
    <location>
        <begin position="6"/>
        <end position="24"/>
    </location>
</feature>
<reference evidence="2 3" key="2">
    <citation type="submission" date="2015-02" db="EMBL/GenBank/DDBJ databases">
        <title>The complete genome of Sphingomonas hengshuiensis sp. WHSC-8 isolated from soil of Hengshui Lake.</title>
        <authorList>
            <person name="Wei S."/>
            <person name="Guo J."/>
            <person name="Su C."/>
            <person name="Wu R."/>
            <person name="Zhang Z."/>
            <person name="Liang K."/>
            <person name="Li H."/>
            <person name="Wang T."/>
            <person name="Liu H."/>
            <person name="Zhang C."/>
            <person name="Li Z."/>
            <person name="Wang Q."/>
            <person name="Meng J."/>
        </authorList>
    </citation>
    <scope>NUCLEOTIDE SEQUENCE [LARGE SCALE GENOMIC DNA]</scope>
    <source>
        <strain evidence="2 3">WHSC-8</strain>
    </source>
</reference>
<dbReference type="KEGG" id="sphi:TS85_17085"/>
<keyword evidence="1" id="KW-1133">Transmembrane helix</keyword>